<dbReference type="GO" id="GO:0051231">
    <property type="term" value="P:spindle elongation"/>
    <property type="evidence" value="ECO:0007669"/>
    <property type="project" value="TreeGrafter"/>
</dbReference>
<keyword evidence="5 8" id="KW-0175">Coiled coil</keyword>
<dbReference type="PROSITE" id="PS00411">
    <property type="entry name" value="KINESIN_MOTOR_1"/>
    <property type="match status" value="1"/>
</dbReference>
<feature type="region of interest" description="Disordered" evidence="9">
    <location>
        <begin position="440"/>
        <end position="502"/>
    </location>
</feature>
<evidence type="ECO:0000256" key="2">
    <source>
        <dbReference type="ARBA" id="ARBA00022490"/>
    </source>
</evidence>
<feature type="domain" description="Kinesin motor" evidence="10">
    <location>
        <begin position="4"/>
        <end position="327"/>
    </location>
</feature>
<dbReference type="InterPro" id="IPR036961">
    <property type="entry name" value="Kinesin_motor_dom_sf"/>
</dbReference>
<keyword evidence="6 7" id="KW-0505">Motor protein</keyword>
<feature type="compositionally biased region" description="Polar residues" evidence="9">
    <location>
        <begin position="478"/>
        <end position="489"/>
    </location>
</feature>
<feature type="coiled-coil region" evidence="8">
    <location>
        <begin position="829"/>
        <end position="856"/>
    </location>
</feature>
<dbReference type="OrthoDB" id="3176171at2759"/>
<feature type="region of interest" description="Disordered" evidence="9">
    <location>
        <begin position="133"/>
        <end position="164"/>
    </location>
</feature>
<name>A0A0S4JXY6_BODSA</name>
<dbReference type="AlphaFoldDB" id="A0A0S4JXY6"/>
<keyword evidence="2" id="KW-0963">Cytoplasm</keyword>
<evidence type="ECO:0000313" key="11">
    <source>
        <dbReference type="EMBL" id="CUG94281.1"/>
    </source>
</evidence>
<evidence type="ECO:0000313" key="12">
    <source>
        <dbReference type="Proteomes" id="UP000051952"/>
    </source>
</evidence>
<evidence type="ECO:0000256" key="8">
    <source>
        <dbReference type="SAM" id="Coils"/>
    </source>
</evidence>
<evidence type="ECO:0000256" key="7">
    <source>
        <dbReference type="RuleBase" id="RU000394"/>
    </source>
</evidence>
<dbReference type="InterPro" id="IPR027640">
    <property type="entry name" value="Kinesin-like_fam"/>
</dbReference>
<evidence type="ECO:0000256" key="9">
    <source>
        <dbReference type="SAM" id="MobiDB-lite"/>
    </source>
</evidence>
<feature type="binding site" evidence="6">
    <location>
        <begin position="80"/>
        <end position="87"/>
    </location>
    <ligand>
        <name>ATP</name>
        <dbReference type="ChEBI" id="CHEBI:30616"/>
    </ligand>
</feature>
<dbReference type="Proteomes" id="UP000051952">
    <property type="component" value="Unassembled WGS sequence"/>
</dbReference>
<dbReference type="GO" id="GO:0005524">
    <property type="term" value="F:ATP binding"/>
    <property type="evidence" value="ECO:0007669"/>
    <property type="project" value="UniProtKB-UniRule"/>
</dbReference>
<dbReference type="Gene3D" id="3.40.850.10">
    <property type="entry name" value="Kinesin motor domain"/>
    <property type="match status" value="1"/>
</dbReference>
<evidence type="ECO:0000256" key="1">
    <source>
        <dbReference type="ARBA" id="ARBA00004496"/>
    </source>
</evidence>
<dbReference type="VEuPathDB" id="TriTrypDB:BSAL_47400"/>
<dbReference type="GO" id="GO:0005874">
    <property type="term" value="C:microtubule"/>
    <property type="evidence" value="ECO:0007669"/>
    <property type="project" value="UniProtKB-KW"/>
</dbReference>
<dbReference type="PANTHER" id="PTHR47969:SF15">
    <property type="entry name" value="CHROMOSOME-ASSOCIATED KINESIN KIF4A-RELATED"/>
    <property type="match status" value="1"/>
</dbReference>
<gene>
    <name evidence="11" type="ORF">BSAL_47400</name>
</gene>
<dbReference type="InterPro" id="IPR027417">
    <property type="entry name" value="P-loop_NTPase"/>
</dbReference>
<keyword evidence="4 6" id="KW-0067">ATP-binding</keyword>
<dbReference type="InterPro" id="IPR001752">
    <property type="entry name" value="Kinesin_motor_dom"/>
</dbReference>
<feature type="compositionally biased region" description="Low complexity" evidence="9">
    <location>
        <begin position="133"/>
        <end position="144"/>
    </location>
</feature>
<dbReference type="GO" id="GO:0003777">
    <property type="term" value="F:microtubule motor activity"/>
    <property type="evidence" value="ECO:0007669"/>
    <property type="project" value="InterPro"/>
</dbReference>
<feature type="compositionally biased region" description="Low complexity" evidence="9">
    <location>
        <begin position="549"/>
        <end position="572"/>
    </location>
</feature>
<evidence type="ECO:0000256" key="3">
    <source>
        <dbReference type="ARBA" id="ARBA00022741"/>
    </source>
</evidence>
<dbReference type="EMBL" id="CYKH01002228">
    <property type="protein sequence ID" value="CUG94281.1"/>
    <property type="molecule type" value="Genomic_DNA"/>
</dbReference>
<comment type="similarity">
    <text evidence="6 7">Belongs to the TRAFAC class myosin-kinesin ATPase superfamily. Kinesin family.</text>
</comment>
<dbReference type="Pfam" id="PF00225">
    <property type="entry name" value="Kinesin"/>
    <property type="match status" value="1"/>
</dbReference>
<feature type="compositionally biased region" description="Polar residues" evidence="9">
    <location>
        <begin position="753"/>
        <end position="766"/>
    </location>
</feature>
<feature type="region of interest" description="Disordered" evidence="9">
    <location>
        <begin position="540"/>
        <end position="577"/>
    </location>
</feature>
<dbReference type="GO" id="GO:0008017">
    <property type="term" value="F:microtubule binding"/>
    <property type="evidence" value="ECO:0007669"/>
    <property type="project" value="InterPro"/>
</dbReference>
<evidence type="ECO:0000256" key="4">
    <source>
        <dbReference type="ARBA" id="ARBA00022840"/>
    </source>
</evidence>
<keyword evidence="12" id="KW-1185">Reference proteome</keyword>
<accession>A0A0S4JXY6</accession>
<evidence type="ECO:0000256" key="6">
    <source>
        <dbReference type="PROSITE-ProRule" id="PRU00283"/>
    </source>
</evidence>
<dbReference type="InterPro" id="IPR019821">
    <property type="entry name" value="Kinesin_motor_CS"/>
</dbReference>
<dbReference type="PRINTS" id="PR00380">
    <property type="entry name" value="KINESINHEAVY"/>
</dbReference>
<comment type="subcellular location">
    <subcellularLocation>
        <location evidence="1">Cytoplasm</location>
    </subcellularLocation>
</comment>
<protein>
    <recommendedName>
        <fullName evidence="7">Kinesin-like protein</fullName>
    </recommendedName>
</protein>
<dbReference type="PROSITE" id="PS50067">
    <property type="entry name" value="KINESIN_MOTOR_2"/>
    <property type="match status" value="1"/>
</dbReference>
<feature type="region of interest" description="Disordered" evidence="9">
    <location>
        <begin position="737"/>
        <end position="778"/>
    </location>
</feature>
<proteinExistence type="inferred from homology"/>
<dbReference type="GO" id="GO:0005875">
    <property type="term" value="C:microtubule associated complex"/>
    <property type="evidence" value="ECO:0007669"/>
    <property type="project" value="TreeGrafter"/>
</dbReference>
<dbReference type="SMART" id="SM00129">
    <property type="entry name" value="KISc"/>
    <property type="match status" value="1"/>
</dbReference>
<evidence type="ECO:0000256" key="5">
    <source>
        <dbReference type="ARBA" id="ARBA00023054"/>
    </source>
</evidence>
<dbReference type="GO" id="GO:0007052">
    <property type="term" value="P:mitotic spindle organization"/>
    <property type="evidence" value="ECO:0007669"/>
    <property type="project" value="TreeGrafter"/>
</dbReference>
<dbReference type="GO" id="GO:0007018">
    <property type="term" value="P:microtubule-based movement"/>
    <property type="evidence" value="ECO:0007669"/>
    <property type="project" value="InterPro"/>
</dbReference>
<keyword evidence="3 6" id="KW-0547">Nucleotide-binding</keyword>
<keyword evidence="7" id="KW-0493">Microtubule</keyword>
<dbReference type="GO" id="GO:0005737">
    <property type="term" value="C:cytoplasm"/>
    <property type="evidence" value="ECO:0007669"/>
    <property type="project" value="UniProtKB-SubCell"/>
</dbReference>
<sequence length="860" mass="94238">MTERVVVACRVRPPLSSSEAKSICVTPVDDQRVCVGGHRIFSVDRVYDVSCGDELIFRERVAPLIEGFLVGYNTTIMAFGQTGAGKTHTMNSISPLVVEVIAQHMGGLENISFQLLEVYGEVLHDLLALPTPGAATSSGASPSPHNNNNDMGASPAPPSHSKPLQLLEGQTQTHVVGASRVKARTLEEARTILDHGYRARATGATAMNAASSRSHSILTIFNHHKLSKLHLVDLAGSERNKKTHNVGVRFKESIGINTGLLALGNVIRALSKNSTFIPYRASKLTRLLQDSLGGNSRTLFLACVAPDSANLDETIRTLQYSSKAMHVLNEPLPNMDVIQAEQQQQIRRMQAALDLSSDEVLRQYANGDEFAAEQGAEIQRLTGIISELEIELRGTKLELKKDETIFATQLKEIRRLNRDNEHLHGRVGELEHQVALLQREKDQLSQQQHQQQHQHHHHYGSSYDDAPDGGVVRLDDVYSSTSRSHTPPNQQQATTSQQRSTMDSELLRRAIPGDAMMLGKSAMSATFSYQQHLMRSPSVVVGEAHTPPSSSRRSASDHFSQSAPYQQQQQHPHLQHQEQLGDISYVNLYSANTSAPSLFVQPTPASKVHHGQFTLHHDSEYNIPTAARPSVAPTPHTGHHVIPLPTPHPTTTSRSVAPQGISAVKPIGTNTPGAKILFTTPPSKRNHFDATDEVHAWTNTLAERLATEDSVLFPTDSPPPSLKNVVVNEYHDTRQRSAALRNSPLPRNGPLFASQSTGPAMSSILQSSPPPLGAGPSASDAQIHELLAAHLHHSSGVRERNSLGQATHQVAPHAAPSVHFSHNTMHLQLDRLLKDHDVLREENASMRRELQKIQEMISQC</sequence>
<organism evidence="11 12">
    <name type="scientific">Bodo saltans</name>
    <name type="common">Flagellated protozoan</name>
    <dbReference type="NCBI Taxonomy" id="75058"/>
    <lineage>
        <taxon>Eukaryota</taxon>
        <taxon>Discoba</taxon>
        <taxon>Euglenozoa</taxon>
        <taxon>Kinetoplastea</taxon>
        <taxon>Metakinetoplastina</taxon>
        <taxon>Eubodonida</taxon>
        <taxon>Bodonidae</taxon>
        <taxon>Bodo</taxon>
    </lineage>
</organism>
<feature type="compositionally biased region" description="Low complexity" evidence="9">
    <location>
        <begin position="490"/>
        <end position="501"/>
    </location>
</feature>
<dbReference type="PANTHER" id="PTHR47969">
    <property type="entry name" value="CHROMOSOME-ASSOCIATED KINESIN KIF4A-RELATED"/>
    <property type="match status" value="1"/>
</dbReference>
<dbReference type="SUPFAM" id="SSF52540">
    <property type="entry name" value="P-loop containing nucleoside triphosphate hydrolases"/>
    <property type="match status" value="1"/>
</dbReference>
<reference evidence="12" key="1">
    <citation type="submission" date="2015-09" db="EMBL/GenBank/DDBJ databases">
        <authorList>
            <consortium name="Pathogen Informatics"/>
        </authorList>
    </citation>
    <scope>NUCLEOTIDE SEQUENCE [LARGE SCALE GENOMIC DNA]</scope>
    <source>
        <strain evidence="12">Lake Konstanz</strain>
    </source>
</reference>
<evidence type="ECO:0000259" key="10">
    <source>
        <dbReference type="PROSITE" id="PS50067"/>
    </source>
</evidence>